<dbReference type="EMBL" id="CP139960">
    <property type="protein sequence ID" value="WQD36651.1"/>
    <property type="molecule type" value="Genomic_DNA"/>
</dbReference>
<accession>A0ABZ0W0G4</accession>
<dbReference type="Proteomes" id="UP001325680">
    <property type="component" value="Chromosome"/>
</dbReference>
<proteinExistence type="predicted"/>
<dbReference type="Pfam" id="PF14321">
    <property type="entry name" value="DUF4382"/>
    <property type="match status" value="1"/>
</dbReference>
<dbReference type="InterPro" id="IPR013784">
    <property type="entry name" value="Carb-bd-like_fold"/>
</dbReference>
<dbReference type="RefSeq" id="WP_162817806.1">
    <property type="nucleotide sequence ID" value="NZ_CP139960.1"/>
</dbReference>
<feature type="domain" description="DUF4382" evidence="1">
    <location>
        <begin position="31"/>
        <end position="173"/>
    </location>
</feature>
<keyword evidence="3" id="KW-1185">Reference proteome</keyword>
<dbReference type="InterPro" id="IPR025491">
    <property type="entry name" value="DUF4382"/>
</dbReference>
<dbReference type="SUPFAM" id="SSF49452">
    <property type="entry name" value="Starch-binding domain-like"/>
    <property type="match status" value="1"/>
</dbReference>
<organism evidence="2 3">
    <name type="scientific">Niabella yanshanensis</name>
    <dbReference type="NCBI Taxonomy" id="577386"/>
    <lineage>
        <taxon>Bacteria</taxon>
        <taxon>Pseudomonadati</taxon>
        <taxon>Bacteroidota</taxon>
        <taxon>Chitinophagia</taxon>
        <taxon>Chitinophagales</taxon>
        <taxon>Chitinophagaceae</taxon>
        <taxon>Niabella</taxon>
    </lineage>
</organism>
<evidence type="ECO:0000313" key="2">
    <source>
        <dbReference type="EMBL" id="WQD36651.1"/>
    </source>
</evidence>
<sequence>MKRIFYSVSIFTVLLTAACSKNDNNSNTEGQAKVQMVLTDAPGLNYEALYLDIKEVSINNSTTDEGWVPYPVGSVFAQPINILDYRNGKTIAVGDPISLPAGKIEQIRLVLGDNNTIVVHGQTEKLTVPSGVVKVNLHQELLPNGVYKIWVDFDAARSVKVHGTGSGKYILRPVIKAFVDQANGQIRGYVKPAASEALVYALNGADTLGSAIPALDGFYQFVGLPAGGYSLSFDASTASGYRDSTINNVNVVYGQVTDVGTLAAPVLLTK</sequence>
<dbReference type="PROSITE" id="PS51257">
    <property type="entry name" value="PROKAR_LIPOPROTEIN"/>
    <property type="match status" value="1"/>
</dbReference>
<evidence type="ECO:0000259" key="1">
    <source>
        <dbReference type="Pfam" id="PF14321"/>
    </source>
</evidence>
<protein>
    <submittedName>
        <fullName evidence="2">DUF4382 domain-containing protein</fullName>
    </submittedName>
</protein>
<gene>
    <name evidence="2" type="ORF">U0035_13335</name>
</gene>
<evidence type="ECO:0000313" key="3">
    <source>
        <dbReference type="Proteomes" id="UP001325680"/>
    </source>
</evidence>
<name>A0ABZ0W0G4_9BACT</name>
<reference evidence="2 3" key="1">
    <citation type="submission" date="2023-12" db="EMBL/GenBank/DDBJ databases">
        <title>Genome sequencing and assembly of bacterial species from a model synthetic community.</title>
        <authorList>
            <person name="Hogle S.L."/>
        </authorList>
    </citation>
    <scope>NUCLEOTIDE SEQUENCE [LARGE SCALE GENOMIC DNA]</scope>
    <source>
        <strain evidence="2 3">HAMBI_3031</strain>
    </source>
</reference>